<evidence type="ECO:0000256" key="6">
    <source>
        <dbReference type="SAM" id="SignalP"/>
    </source>
</evidence>
<dbReference type="AlphaFoldDB" id="A0AAV5FGC1"/>
<evidence type="ECO:0000259" key="7">
    <source>
        <dbReference type="SMART" id="SM00813"/>
    </source>
</evidence>
<keyword evidence="5" id="KW-0378">Hydrolase</keyword>
<feature type="signal peptide" evidence="6">
    <location>
        <begin position="1"/>
        <end position="33"/>
    </location>
</feature>
<dbReference type="Proteomes" id="UP001054889">
    <property type="component" value="Unassembled WGS sequence"/>
</dbReference>
<dbReference type="InterPro" id="IPR055235">
    <property type="entry name" value="ASD1_cat"/>
</dbReference>
<reference evidence="8" key="2">
    <citation type="submission" date="2021-12" db="EMBL/GenBank/DDBJ databases">
        <title>Resequencing data analysis of finger millet.</title>
        <authorList>
            <person name="Hatakeyama M."/>
            <person name="Aluri S."/>
            <person name="Balachadran M.T."/>
            <person name="Sivarajan S.R."/>
            <person name="Poveda L."/>
            <person name="Shimizu-Inatsugi R."/>
            <person name="Schlapbach R."/>
            <person name="Sreeman S.M."/>
            <person name="Shimizu K.K."/>
        </authorList>
    </citation>
    <scope>NUCLEOTIDE SEQUENCE</scope>
</reference>
<keyword evidence="9" id="KW-1185">Reference proteome</keyword>
<evidence type="ECO:0000256" key="2">
    <source>
        <dbReference type="ARBA" id="ARBA00007186"/>
    </source>
</evidence>
<dbReference type="GO" id="GO:0046373">
    <property type="term" value="P:L-arabinose metabolic process"/>
    <property type="evidence" value="ECO:0007669"/>
    <property type="project" value="InterPro"/>
</dbReference>
<organism evidence="8 9">
    <name type="scientific">Eleusine coracana subsp. coracana</name>
    <dbReference type="NCBI Taxonomy" id="191504"/>
    <lineage>
        <taxon>Eukaryota</taxon>
        <taxon>Viridiplantae</taxon>
        <taxon>Streptophyta</taxon>
        <taxon>Embryophyta</taxon>
        <taxon>Tracheophyta</taxon>
        <taxon>Spermatophyta</taxon>
        <taxon>Magnoliopsida</taxon>
        <taxon>Liliopsida</taxon>
        <taxon>Poales</taxon>
        <taxon>Poaceae</taxon>
        <taxon>PACMAD clade</taxon>
        <taxon>Chloridoideae</taxon>
        <taxon>Cynodonteae</taxon>
        <taxon>Eleusininae</taxon>
        <taxon>Eleusine</taxon>
    </lineage>
</organism>
<keyword evidence="4 6" id="KW-0732">Signal</keyword>
<evidence type="ECO:0000313" key="8">
    <source>
        <dbReference type="EMBL" id="GJN33475.1"/>
    </source>
</evidence>
<accession>A0AAV5FGC1</accession>
<evidence type="ECO:0000256" key="1">
    <source>
        <dbReference type="ARBA" id="ARBA00001462"/>
    </source>
</evidence>
<evidence type="ECO:0000313" key="9">
    <source>
        <dbReference type="Proteomes" id="UP001054889"/>
    </source>
</evidence>
<dbReference type="Pfam" id="PF22848">
    <property type="entry name" value="ASD1_dom"/>
    <property type="match status" value="1"/>
</dbReference>
<dbReference type="SMART" id="SM00813">
    <property type="entry name" value="Alpha-L-AF_C"/>
    <property type="match status" value="1"/>
</dbReference>
<dbReference type="InterPro" id="IPR017853">
    <property type="entry name" value="GH"/>
</dbReference>
<dbReference type="PANTHER" id="PTHR31776:SF14">
    <property type="entry name" value="NON-REDUCING END ALPHA-L-ARABINOFURANOSIDASE"/>
    <property type="match status" value="1"/>
</dbReference>
<sequence>MAVVQRGSSASLLHALVAVCAFCWALTVRSVEGQSQTGQLSVDASPQNARKIPDNMFGIFFEEINHAGAGGLWAELVSNRALTKLLTGFEAGGPNTPSNIDPWLIIGNESSIIVGTDRTSCFERNPIALRMEVLCESKGTNVCPSGGVGVYNPGYWGMGHGFRKDLASMLANLKPQFLKFPGGNYVMGNYLRNAFRWSETVGPWEERPGHFNDVWGYWTDDGLGFFEFLQLAEDLGASPVWVVNDGNAIVSEYAVTGNDAGKGTLVAALAEAAFLIGLEKNSDVVEMASCAPLFVNDNDRRWSPDAIVFNSWQHYGCPNYWMLHFFKDSSSATLHPTTIQISNYDQLVASAITWQNAEDSYLKIKATIFSFASFTD</sequence>
<comment type="similarity">
    <text evidence="2">Belongs to the glycosyl hydrolase 51 family.</text>
</comment>
<dbReference type="InterPro" id="IPR051563">
    <property type="entry name" value="Glycosyl_Hydrolase_51"/>
</dbReference>
<evidence type="ECO:0000256" key="4">
    <source>
        <dbReference type="ARBA" id="ARBA00022729"/>
    </source>
</evidence>
<gene>
    <name evidence="8" type="primary">gb22080</name>
    <name evidence="8" type="ORF">PR202_gb22080</name>
</gene>
<reference evidence="8" key="1">
    <citation type="journal article" date="2018" name="DNA Res.">
        <title>Multiple hybrid de novo genome assembly of finger millet, an orphan allotetraploid crop.</title>
        <authorList>
            <person name="Hatakeyama M."/>
            <person name="Aluri S."/>
            <person name="Balachadran M.T."/>
            <person name="Sivarajan S.R."/>
            <person name="Patrignani A."/>
            <person name="Gruter S."/>
            <person name="Poveda L."/>
            <person name="Shimizu-Inatsugi R."/>
            <person name="Baeten J."/>
            <person name="Francoijs K.J."/>
            <person name="Nataraja K.N."/>
            <person name="Reddy Y.A.N."/>
            <person name="Phadnis S."/>
            <person name="Ravikumar R.L."/>
            <person name="Schlapbach R."/>
            <person name="Sreeman S.M."/>
            <person name="Shimizu K.K."/>
        </authorList>
    </citation>
    <scope>NUCLEOTIDE SEQUENCE</scope>
</reference>
<dbReference type="EMBL" id="BQKI01000084">
    <property type="protein sequence ID" value="GJN33475.1"/>
    <property type="molecule type" value="Genomic_DNA"/>
</dbReference>
<feature type="domain" description="Alpha-L-arabinofuranosidase C-terminal" evidence="7">
    <location>
        <begin position="251"/>
        <end position="375"/>
    </location>
</feature>
<protein>
    <recommendedName>
        <fullName evidence="3">non-reducing end alpha-L-arabinofuranosidase</fullName>
        <ecNumber evidence="3">3.2.1.55</ecNumber>
    </recommendedName>
</protein>
<dbReference type="SUPFAM" id="SSF51445">
    <property type="entry name" value="(Trans)glycosidases"/>
    <property type="match status" value="2"/>
</dbReference>
<dbReference type="PANTHER" id="PTHR31776">
    <property type="entry name" value="ALPHA-L-ARABINOFURANOSIDASE 1"/>
    <property type="match status" value="1"/>
</dbReference>
<feature type="chain" id="PRO_5043562731" description="non-reducing end alpha-L-arabinofuranosidase" evidence="6">
    <location>
        <begin position="34"/>
        <end position="376"/>
    </location>
</feature>
<dbReference type="GO" id="GO:0046556">
    <property type="term" value="F:alpha-L-arabinofuranosidase activity"/>
    <property type="evidence" value="ECO:0007669"/>
    <property type="project" value="UniProtKB-EC"/>
</dbReference>
<dbReference type="InterPro" id="IPR010720">
    <property type="entry name" value="Alpha-L-AF_C"/>
</dbReference>
<comment type="caution">
    <text evidence="8">The sequence shown here is derived from an EMBL/GenBank/DDBJ whole genome shotgun (WGS) entry which is preliminary data.</text>
</comment>
<proteinExistence type="inferred from homology"/>
<evidence type="ECO:0000256" key="5">
    <source>
        <dbReference type="ARBA" id="ARBA00022801"/>
    </source>
</evidence>
<dbReference type="Gene3D" id="3.20.20.80">
    <property type="entry name" value="Glycosidases"/>
    <property type="match status" value="2"/>
</dbReference>
<name>A0AAV5FGC1_ELECO</name>
<evidence type="ECO:0000256" key="3">
    <source>
        <dbReference type="ARBA" id="ARBA00012670"/>
    </source>
</evidence>
<comment type="catalytic activity">
    <reaction evidence="1">
        <text>Hydrolysis of terminal non-reducing alpha-L-arabinofuranoside residues in alpha-L-arabinosides.</text>
        <dbReference type="EC" id="3.2.1.55"/>
    </reaction>
</comment>
<dbReference type="EC" id="3.2.1.55" evidence="3"/>